<dbReference type="InterPro" id="IPR008780">
    <property type="entry name" value="Plasmodium_Vir"/>
</dbReference>
<dbReference type="KEGG" id="pcy:PCYB_006000"/>
<dbReference type="PhylomeDB" id="K6UFC3"/>
<dbReference type="EMBL" id="DF157971">
    <property type="protein sequence ID" value="GAB69851.1"/>
    <property type="molecule type" value="Genomic_DNA"/>
</dbReference>
<dbReference type="RefSeq" id="XP_004228069.1">
    <property type="nucleotide sequence ID" value="XM_004228021.1"/>
</dbReference>
<protein>
    <submittedName>
        <fullName evidence="1">CYIR protein</fullName>
    </submittedName>
</protein>
<name>K6UFC3_PLACD</name>
<dbReference type="Proteomes" id="UP000006319">
    <property type="component" value="Unassembled WGS sequence"/>
</dbReference>
<evidence type="ECO:0000313" key="2">
    <source>
        <dbReference type="Proteomes" id="UP000006319"/>
    </source>
</evidence>
<dbReference type="OMA" id="NADEYCK"/>
<reference evidence="1 2" key="1">
    <citation type="journal article" date="2012" name="Nat. Genet.">
        <title>Plasmodium cynomolgi genome sequences provide insight into Plasmodium vivax and the monkey malaria clade.</title>
        <authorList>
            <person name="Tachibana S."/>
            <person name="Sullivan S.A."/>
            <person name="Kawai S."/>
            <person name="Nakamura S."/>
            <person name="Kim H.R."/>
            <person name="Goto N."/>
            <person name="Arisue N."/>
            <person name="Palacpac N.M.Q."/>
            <person name="Honma H."/>
            <person name="Yagi M."/>
            <person name="Tougan T."/>
            <person name="Katakai Y."/>
            <person name="Kaneko O."/>
            <person name="Mita T."/>
            <person name="Kita K."/>
            <person name="Yasutomi Y."/>
            <person name="Sutton P.L."/>
            <person name="Shakhbatyan R."/>
            <person name="Horii T."/>
            <person name="Yasunaga T."/>
            <person name="Barnwell J.W."/>
            <person name="Escalante A.A."/>
            <person name="Carlton J.M."/>
            <person name="Tanabe K."/>
        </authorList>
    </citation>
    <scope>NUCLEOTIDE SEQUENCE [LARGE SCALE GENOMIC DNA]</scope>
    <source>
        <strain evidence="1 2">B</strain>
    </source>
</reference>
<dbReference type="AlphaFoldDB" id="K6UFC3"/>
<sequence length="316" mass="36569">MSDERHNIFKETYSTALSFSGELNSQRFYNKLDGLITFSEYAEKCKPTNVSNWRNGVKDTCAKLLYYLKTNEILYIPDAEYDMCPLLNYWVYSQLNKIYSDDSKYIILTYSDIVLIWNSFIQDDLKHLENKICKPISNIGIYDWEKRKELYEYYVDYYPIEQSLERHPQRHNEFCQYVESKKVLYEHFKQPCASKNESRCPQFYAECKKYDPDEVLPTLKCKQYKINEGDVAAPTVPQRENTLPNGETESREMSAGIGLAGIPNLSGKSHTITKVGDILLGVVATSMASGVLYKVNINSVIQINYIILLISFITSP</sequence>
<dbReference type="GeneID" id="14696393"/>
<gene>
    <name evidence="1" type="ORF">PCYB_006000</name>
</gene>
<organism evidence="1 2">
    <name type="scientific">Plasmodium cynomolgi (strain B)</name>
    <dbReference type="NCBI Taxonomy" id="1120755"/>
    <lineage>
        <taxon>Eukaryota</taxon>
        <taxon>Sar</taxon>
        <taxon>Alveolata</taxon>
        <taxon>Apicomplexa</taxon>
        <taxon>Aconoidasida</taxon>
        <taxon>Haemosporida</taxon>
        <taxon>Plasmodiidae</taxon>
        <taxon>Plasmodium</taxon>
        <taxon>Plasmodium (Plasmodium)</taxon>
    </lineage>
</organism>
<accession>K6UFC3</accession>
<evidence type="ECO:0000313" key="1">
    <source>
        <dbReference type="EMBL" id="GAB69851.1"/>
    </source>
</evidence>
<keyword evidence="2" id="KW-1185">Reference proteome</keyword>
<dbReference type="VEuPathDB" id="PlasmoDB:PCYB_006000"/>
<proteinExistence type="predicted"/>
<dbReference type="OrthoDB" id="387362at2759"/>
<dbReference type="Pfam" id="PF05795">
    <property type="entry name" value="Plasmodium_Vir"/>
    <property type="match status" value="1"/>
</dbReference>